<proteinExistence type="inferred from homology"/>
<comment type="similarity">
    <text evidence="1">Belongs to the membrane fusion protein (MFP) (TC 8.A.1) family.</text>
</comment>
<evidence type="ECO:0000313" key="4">
    <source>
        <dbReference type="EMBL" id="OCQ20910.1"/>
    </source>
</evidence>
<dbReference type="RefSeq" id="WP_065791106.1">
    <property type="nucleotide sequence ID" value="NZ_MAUJ01000004.1"/>
</dbReference>
<organism evidence="4 5">
    <name type="scientific">Pseudoalteromonas luteoviolacea</name>
    <dbReference type="NCBI Taxonomy" id="43657"/>
    <lineage>
        <taxon>Bacteria</taxon>
        <taxon>Pseudomonadati</taxon>
        <taxon>Pseudomonadota</taxon>
        <taxon>Gammaproteobacteria</taxon>
        <taxon>Alteromonadales</taxon>
        <taxon>Pseudoalteromonadaceae</taxon>
        <taxon>Pseudoalteromonas</taxon>
    </lineage>
</organism>
<dbReference type="Gene3D" id="2.40.420.20">
    <property type="match status" value="1"/>
</dbReference>
<dbReference type="AlphaFoldDB" id="A0A1C0TQ39"/>
<protein>
    <recommendedName>
        <fullName evidence="3">Multidrug resistance protein MdtA-like C-terminal permuted SH3 domain-containing protein</fullName>
    </recommendedName>
</protein>
<feature type="domain" description="Multidrug resistance protein MdtA-like C-terminal permuted SH3" evidence="3">
    <location>
        <begin position="284"/>
        <end position="338"/>
    </location>
</feature>
<comment type="caution">
    <text evidence="4">The sequence shown here is derived from an EMBL/GenBank/DDBJ whole genome shotgun (WGS) entry which is preliminary data.</text>
</comment>
<evidence type="ECO:0000256" key="2">
    <source>
        <dbReference type="SAM" id="Coils"/>
    </source>
</evidence>
<dbReference type="EMBL" id="MAUJ01000004">
    <property type="protein sequence ID" value="OCQ20910.1"/>
    <property type="molecule type" value="Genomic_DNA"/>
</dbReference>
<dbReference type="SUPFAM" id="SSF111369">
    <property type="entry name" value="HlyD-like secretion proteins"/>
    <property type="match status" value="1"/>
</dbReference>
<evidence type="ECO:0000256" key="1">
    <source>
        <dbReference type="ARBA" id="ARBA00009477"/>
    </source>
</evidence>
<evidence type="ECO:0000313" key="5">
    <source>
        <dbReference type="Proteomes" id="UP000093366"/>
    </source>
</evidence>
<dbReference type="Gene3D" id="2.40.50.100">
    <property type="match status" value="1"/>
</dbReference>
<dbReference type="Proteomes" id="UP000093366">
    <property type="component" value="Unassembled WGS sequence"/>
</dbReference>
<dbReference type="PANTHER" id="PTHR30469">
    <property type="entry name" value="MULTIDRUG RESISTANCE PROTEIN MDTA"/>
    <property type="match status" value="1"/>
</dbReference>
<dbReference type="Gene3D" id="2.40.30.170">
    <property type="match status" value="1"/>
</dbReference>
<dbReference type="GO" id="GO:0015562">
    <property type="term" value="F:efflux transmembrane transporter activity"/>
    <property type="evidence" value="ECO:0007669"/>
    <property type="project" value="TreeGrafter"/>
</dbReference>
<dbReference type="InterPro" id="IPR058627">
    <property type="entry name" value="MdtA-like_C"/>
</dbReference>
<evidence type="ECO:0000259" key="3">
    <source>
        <dbReference type="Pfam" id="PF25967"/>
    </source>
</evidence>
<accession>A0A1C0TQ39</accession>
<dbReference type="OrthoDB" id="6292609at2"/>
<keyword evidence="2" id="KW-0175">Coiled coil</keyword>
<feature type="coiled-coil region" evidence="2">
    <location>
        <begin position="145"/>
        <end position="172"/>
    </location>
</feature>
<name>A0A1C0TQ39_9GAMM</name>
<dbReference type="GO" id="GO:1990281">
    <property type="term" value="C:efflux pump complex"/>
    <property type="evidence" value="ECO:0007669"/>
    <property type="project" value="TreeGrafter"/>
</dbReference>
<dbReference type="Gene3D" id="1.10.287.470">
    <property type="entry name" value="Helix hairpin bin"/>
    <property type="match status" value="1"/>
</dbReference>
<dbReference type="PANTHER" id="PTHR30469:SF15">
    <property type="entry name" value="HLYD FAMILY OF SECRETION PROTEINS"/>
    <property type="match status" value="1"/>
</dbReference>
<dbReference type="Pfam" id="PF25967">
    <property type="entry name" value="RND-MFP_C"/>
    <property type="match status" value="1"/>
</dbReference>
<gene>
    <name evidence="4" type="ORF">A7985_14040</name>
</gene>
<dbReference type="NCBIfam" id="TIGR01730">
    <property type="entry name" value="RND_mfp"/>
    <property type="match status" value="1"/>
</dbReference>
<sequence>MRPISPSVRHSKVQQFIFVLGLFYSTYSIATPQAPLVKTTSVSLWQNGIQGQLSCQVSVPYTYTIASESEAKLNYLVSAGSYVKAGDLLAEQDGFYLQQSLKAMQYELIQHKANFTFHNQEYQRLVGLDEKHVSASAVNEHALSLELAKHAVEATNSRIKTLEKQLSALKHYAPHSGEITELHNNIGSFVPRGGAILSFTATDDKELHCEVPIKQSQRNSRFQDKVFFLSKSEPLELKRYAHSVNQRHQTQSVWFHVPPNLLTLPTGKLINIHWQSKTPDLVKLPTQAVIFEQDTAYVWRVNNQQMIEKVLVEVMQNQAHHFIVRGTLHAGEQVIVMGQSNLTEGIQVRLTSPPTLLAQGE</sequence>
<dbReference type="InterPro" id="IPR006143">
    <property type="entry name" value="RND_pump_MFP"/>
</dbReference>
<reference evidence="5" key="1">
    <citation type="submission" date="2016-07" db="EMBL/GenBank/DDBJ databases">
        <authorList>
            <person name="Florea S."/>
            <person name="Webb J.S."/>
            <person name="Jaromczyk J."/>
            <person name="Schardl C.L."/>
        </authorList>
    </citation>
    <scope>NUCLEOTIDE SEQUENCE [LARGE SCALE GENOMIC DNA]</scope>
    <source>
        <strain evidence="5">IPB1</strain>
    </source>
</reference>